<dbReference type="InterPro" id="IPR018108">
    <property type="entry name" value="MCP_transmembrane"/>
</dbReference>
<dbReference type="SUPFAM" id="SSF103506">
    <property type="entry name" value="Mitochondrial carrier"/>
    <property type="match status" value="1"/>
</dbReference>
<proteinExistence type="inferred from homology"/>
<evidence type="ECO:0000256" key="6">
    <source>
        <dbReference type="ARBA" id="ARBA00022989"/>
    </source>
</evidence>
<gene>
    <name evidence="10" type="ORF">K437DRAFT_243329</name>
</gene>
<keyword evidence="11" id="KW-1185">Reference proteome</keyword>
<evidence type="ECO:0000313" key="11">
    <source>
        <dbReference type="Proteomes" id="UP000027361"/>
    </source>
</evidence>
<dbReference type="PROSITE" id="PS50920">
    <property type="entry name" value="SOLCAR"/>
    <property type="match status" value="3"/>
</dbReference>
<evidence type="ECO:0000313" key="10">
    <source>
        <dbReference type="EMBL" id="KDN52616.1"/>
    </source>
</evidence>
<dbReference type="GO" id="GO:0055085">
    <property type="term" value="P:transmembrane transport"/>
    <property type="evidence" value="ECO:0007669"/>
    <property type="project" value="InterPro"/>
</dbReference>
<dbReference type="InterPro" id="IPR044712">
    <property type="entry name" value="SLC25A32-like"/>
</dbReference>
<evidence type="ECO:0000256" key="9">
    <source>
        <dbReference type="RuleBase" id="RU000488"/>
    </source>
</evidence>
<dbReference type="GO" id="GO:0016020">
    <property type="term" value="C:membrane"/>
    <property type="evidence" value="ECO:0007669"/>
    <property type="project" value="UniProtKB-SubCell"/>
</dbReference>
<comment type="caution">
    <text evidence="10">The sequence shown here is derived from an EMBL/GenBank/DDBJ whole genome shotgun (WGS) entry which is preliminary data.</text>
</comment>
<keyword evidence="5" id="KW-0677">Repeat</keyword>
<comment type="subcellular location">
    <subcellularLocation>
        <location evidence="1">Membrane</location>
        <topology evidence="1">Multi-pass membrane protein</topology>
    </subcellularLocation>
</comment>
<dbReference type="Pfam" id="PF00153">
    <property type="entry name" value="Mito_carr"/>
    <property type="match status" value="3"/>
</dbReference>
<protein>
    <submittedName>
        <fullName evidence="10">Mitochondrial carrier</fullName>
    </submittedName>
</protein>
<dbReference type="InParanoid" id="A0A066WFN8"/>
<dbReference type="STRING" id="1037660.A0A066WFN8"/>
<accession>A0A066WFN8</accession>
<dbReference type="EMBL" id="JMSN01000008">
    <property type="protein sequence ID" value="KDN52616.1"/>
    <property type="molecule type" value="Genomic_DNA"/>
</dbReference>
<evidence type="ECO:0000256" key="3">
    <source>
        <dbReference type="ARBA" id="ARBA00022448"/>
    </source>
</evidence>
<dbReference type="FunCoup" id="A0A066WFN8">
    <property type="interactions" value="325"/>
</dbReference>
<comment type="similarity">
    <text evidence="2 9">Belongs to the mitochondrial carrier (TC 2.A.29) family.</text>
</comment>
<dbReference type="InterPro" id="IPR023395">
    <property type="entry name" value="MCP_dom_sf"/>
</dbReference>
<dbReference type="GeneID" id="25263111"/>
<feature type="repeat" description="Solcar" evidence="8">
    <location>
        <begin position="51"/>
        <end position="157"/>
    </location>
</feature>
<keyword evidence="7 8" id="KW-0472">Membrane</keyword>
<keyword evidence="3 9" id="KW-0813">Transport</keyword>
<dbReference type="RefSeq" id="XP_013245455.1">
    <property type="nucleotide sequence ID" value="XM_013390001.1"/>
</dbReference>
<sequence length="439" mass="46666">MQAYSSTQRAQAASSPSFASFSSASSAGECNATNTTDATAPPLPPPPYFGTHAVDHAVAGVGAGITATVCMNPLDLIKVKFQVDTRPVRPLSLSFPSLSLTHVLTGGRVGREIAQSLSGIVREHGWTGLYRGLGPNVIGNSTSWGLYFLWYTMIKEAMSNGQLSLASASSSAPVKLSASQHLLAASVSGAATALLTNPIWVVKTRMFATPPPPRRSSQCATIITPRSMQHYRNTLDGLVSIYRNEGIRGWYKGGGLALVGVSNGAIQFTAYEQLKKWRSRVAMRRNLRQSGPHAATAQDDKLIPEGGVKLSNTEYILLSGASKIAAIFLTYPYQVVRSRIQNFPVASSPTFTTTAASYTSIPDCIRKTYTHEGGLRAFYKGLTANCVRVLPGTCVTFVVYEQIAWALKGAAADRTAAAQRASRAAPAGNTAGTDIDIDG</sequence>
<keyword evidence="6" id="KW-1133">Transmembrane helix</keyword>
<evidence type="ECO:0000256" key="2">
    <source>
        <dbReference type="ARBA" id="ARBA00006375"/>
    </source>
</evidence>
<dbReference type="AlphaFoldDB" id="A0A066WFN8"/>
<keyword evidence="4 8" id="KW-0812">Transmembrane</keyword>
<evidence type="ECO:0000256" key="8">
    <source>
        <dbReference type="PROSITE-ProRule" id="PRU00282"/>
    </source>
</evidence>
<evidence type="ECO:0000256" key="1">
    <source>
        <dbReference type="ARBA" id="ARBA00004141"/>
    </source>
</evidence>
<evidence type="ECO:0000256" key="5">
    <source>
        <dbReference type="ARBA" id="ARBA00022737"/>
    </source>
</evidence>
<dbReference type="Gene3D" id="1.50.40.10">
    <property type="entry name" value="Mitochondrial carrier domain"/>
    <property type="match status" value="2"/>
</dbReference>
<dbReference type="OrthoDB" id="428293at2759"/>
<feature type="repeat" description="Solcar" evidence="8">
    <location>
        <begin position="314"/>
        <end position="406"/>
    </location>
</feature>
<evidence type="ECO:0000256" key="7">
    <source>
        <dbReference type="ARBA" id="ARBA00023136"/>
    </source>
</evidence>
<dbReference type="PANTHER" id="PTHR45683">
    <property type="entry name" value="MITOCHONDRIAL NICOTINAMIDE ADENINE DINUCLEOTIDE TRANSPORTER 1-RELATED-RELATED"/>
    <property type="match status" value="1"/>
</dbReference>
<dbReference type="GO" id="GO:0006862">
    <property type="term" value="P:nucleotide transport"/>
    <property type="evidence" value="ECO:0007669"/>
    <property type="project" value="InterPro"/>
</dbReference>
<feature type="repeat" description="Solcar" evidence="8">
    <location>
        <begin position="176"/>
        <end position="277"/>
    </location>
</feature>
<reference evidence="10 11" key="1">
    <citation type="submission" date="2014-05" db="EMBL/GenBank/DDBJ databases">
        <title>Draft genome sequence of a rare smut relative, Tilletiaria anomala UBC 951.</title>
        <authorList>
            <consortium name="DOE Joint Genome Institute"/>
            <person name="Toome M."/>
            <person name="Kuo A."/>
            <person name="Henrissat B."/>
            <person name="Lipzen A."/>
            <person name="Tritt A."/>
            <person name="Yoshinaga Y."/>
            <person name="Zane M."/>
            <person name="Barry K."/>
            <person name="Grigoriev I.V."/>
            <person name="Spatafora J.W."/>
            <person name="Aimea M.C."/>
        </authorList>
    </citation>
    <scope>NUCLEOTIDE SEQUENCE [LARGE SCALE GENOMIC DNA]</scope>
    <source>
        <strain evidence="10 11">UBC 951</strain>
    </source>
</reference>
<dbReference type="Proteomes" id="UP000027361">
    <property type="component" value="Unassembled WGS sequence"/>
</dbReference>
<dbReference type="OMA" id="WYTMIKE"/>
<dbReference type="HOGENOM" id="CLU_015166_6_4_1"/>
<organism evidence="10 11">
    <name type="scientific">Tilletiaria anomala (strain ATCC 24038 / CBS 436.72 / UBC 951)</name>
    <dbReference type="NCBI Taxonomy" id="1037660"/>
    <lineage>
        <taxon>Eukaryota</taxon>
        <taxon>Fungi</taxon>
        <taxon>Dikarya</taxon>
        <taxon>Basidiomycota</taxon>
        <taxon>Ustilaginomycotina</taxon>
        <taxon>Exobasidiomycetes</taxon>
        <taxon>Georgefischeriales</taxon>
        <taxon>Tilletiariaceae</taxon>
        <taxon>Tilletiaria</taxon>
    </lineage>
</organism>
<name>A0A066WFN8_TILAU</name>
<evidence type="ECO:0000256" key="4">
    <source>
        <dbReference type="ARBA" id="ARBA00022692"/>
    </source>
</evidence>